<keyword evidence="4" id="KW-1185">Reference proteome</keyword>
<reference evidence="3 4" key="1">
    <citation type="journal article" date="2018" name="BMC Genomics">
        <title>Genomic comparison of Trypanosoma conorhini and Trypanosoma rangeli to Trypanosoma cruzi strains of high and low virulence.</title>
        <authorList>
            <person name="Bradwell K.R."/>
            <person name="Koparde V.N."/>
            <person name="Matveyev A.V."/>
            <person name="Serrano M.G."/>
            <person name="Alves J.M."/>
            <person name="Parikh H."/>
            <person name="Huang B."/>
            <person name="Lee V."/>
            <person name="Espinosa-Alvarez O."/>
            <person name="Ortiz P.A."/>
            <person name="Costa-Martins A.G."/>
            <person name="Teixeira M.M."/>
            <person name="Buck G.A."/>
        </authorList>
    </citation>
    <scope>NUCLEOTIDE SEQUENCE [LARGE SCALE GENOMIC DNA]</scope>
    <source>
        <strain evidence="3 4">025E</strain>
    </source>
</reference>
<feature type="chain" id="PRO_5019060433" evidence="2">
    <location>
        <begin position="29"/>
        <end position="151"/>
    </location>
</feature>
<dbReference type="Proteomes" id="UP000284403">
    <property type="component" value="Unassembled WGS sequence"/>
</dbReference>
<proteinExistence type="predicted"/>
<feature type="signal peptide" evidence="2">
    <location>
        <begin position="1"/>
        <end position="28"/>
    </location>
</feature>
<evidence type="ECO:0000313" key="4">
    <source>
        <dbReference type="Proteomes" id="UP000284403"/>
    </source>
</evidence>
<keyword evidence="2" id="KW-0732">Signal</keyword>
<evidence type="ECO:0000256" key="2">
    <source>
        <dbReference type="SAM" id="SignalP"/>
    </source>
</evidence>
<keyword evidence="1" id="KW-0472">Membrane</keyword>
<organism evidence="3 4">
    <name type="scientific">Trypanosoma conorhini</name>
    <dbReference type="NCBI Taxonomy" id="83891"/>
    <lineage>
        <taxon>Eukaryota</taxon>
        <taxon>Discoba</taxon>
        <taxon>Euglenozoa</taxon>
        <taxon>Kinetoplastea</taxon>
        <taxon>Metakinetoplastina</taxon>
        <taxon>Trypanosomatida</taxon>
        <taxon>Trypanosomatidae</taxon>
        <taxon>Trypanosoma</taxon>
    </lineage>
</organism>
<dbReference type="GeneID" id="40317512"/>
<keyword evidence="1" id="KW-0812">Transmembrane</keyword>
<dbReference type="AlphaFoldDB" id="A0A422PR30"/>
<comment type="caution">
    <text evidence="3">The sequence shown here is derived from an EMBL/GenBank/DDBJ whole genome shotgun (WGS) entry which is preliminary data.</text>
</comment>
<evidence type="ECO:0000256" key="1">
    <source>
        <dbReference type="SAM" id="Phobius"/>
    </source>
</evidence>
<sequence length="151" mass="16479">MKHFRGWLVVCLVSAALFMLVDIPVAQQQNLRTRTIFVAVMTPAVWALYLVLLYVFLHRPLQRSTGVYRKGAACRRGASDDGVFLWFKEQHKLNAVLVRLQSETESVERLSSGRQPASPVGRNSPTLSLVRGAAAAPTGGSPILAPPNGAL</sequence>
<evidence type="ECO:0000313" key="3">
    <source>
        <dbReference type="EMBL" id="RNF20199.1"/>
    </source>
</evidence>
<protein>
    <submittedName>
        <fullName evidence="3">Uncharacterized protein</fullName>
    </submittedName>
</protein>
<dbReference type="OrthoDB" id="270362at2759"/>
<keyword evidence="1" id="KW-1133">Transmembrane helix</keyword>
<accession>A0A422PR30</accession>
<name>A0A422PR30_9TRYP</name>
<dbReference type="EMBL" id="MKKU01000185">
    <property type="protein sequence ID" value="RNF20199.1"/>
    <property type="molecule type" value="Genomic_DNA"/>
</dbReference>
<feature type="transmembrane region" description="Helical" evidence="1">
    <location>
        <begin position="36"/>
        <end position="57"/>
    </location>
</feature>
<dbReference type="RefSeq" id="XP_029229118.1">
    <property type="nucleotide sequence ID" value="XM_029370817.1"/>
</dbReference>
<gene>
    <name evidence="3" type="ORF">Tco025E_03901</name>
</gene>